<dbReference type="EMBL" id="PRFC01000017">
    <property type="protein sequence ID" value="PWV17700.1"/>
    <property type="molecule type" value="Genomic_DNA"/>
</dbReference>
<dbReference type="VEuPathDB" id="TriTrypDB:TcCLB.507973.20"/>
<dbReference type="Proteomes" id="UP000246078">
    <property type="component" value="Unassembled WGS sequence"/>
</dbReference>
<dbReference type="VEuPathDB" id="TriTrypDB:TCSYLVIO_008578"/>
<proteinExistence type="predicted"/>
<name>A0A2V2XA15_TRYCR</name>
<gene>
    <name evidence="1" type="ORF">C3747_17g143</name>
</gene>
<dbReference type="VEuPathDB" id="TriTrypDB:TcBrA4_0020360"/>
<dbReference type="VEuPathDB" id="TriTrypDB:TcCLB.507237.320"/>
<dbReference type="VEuPathDB" id="TriTrypDB:TcCLB.510475.20"/>
<dbReference type="VEuPathDB" id="TriTrypDB:TcCLB.508633.40"/>
<comment type="caution">
    <text evidence="1">The sequence shown here is derived from an EMBL/GenBank/DDBJ whole genome shotgun (WGS) entry which is preliminary data.</text>
</comment>
<dbReference type="VEuPathDB" id="TriTrypDB:C3747_17g143"/>
<protein>
    <submittedName>
        <fullName evidence="1">Uncharacterized protein</fullName>
    </submittedName>
</protein>
<dbReference type="VEuPathDB" id="TriTrypDB:C4B63_158g40"/>
<dbReference type="VEuPathDB" id="TriTrypDB:TcG_11869"/>
<reference evidence="1 2" key="1">
    <citation type="journal article" date="2018" name="Microb. Genom.">
        <title>Expanding an expanded genome: long-read sequencing of Trypanosoma cruzi.</title>
        <authorList>
            <person name="Berna L."/>
            <person name="Rodriguez M."/>
            <person name="Chiribao M.L."/>
            <person name="Parodi-Talice A."/>
            <person name="Pita S."/>
            <person name="Rijo G."/>
            <person name="Alvarez-Valin F."/>
            <person name="Robello C."/>
        </authorList>
    </citation>
    <scope>NUCLEOTIDE SEQUENCE [LARGE SCALE GENOMIC DNA]</scope>
    <source>
        <strain evidence="1 2">TCC</strain>
    </source>
</reference>
<dbReference type="AlphaFoldDB" id="A0A2V2XA15"/>
<evidence type="ECO:0000313" key="1">
    <source>
        <dbReference type="EMBL" id="PWV17700.1"/>
    </source>
</evidence>
<dbReference type="VEuPathDB" id="TriTrypDB:TcCL_ESM10393"/>
<sequence>MSTREQYSRQQLASAWAAQCSVVGPQLFHRHVDGLPRRLDSIYLALAFVHADDRTLVALGADGRECAAAMSTALSVVTTWAAEHSLKIEADGNGAALFRIASNRNSDEDAADHRLGGGNPRVNSHLVVLLGNAIDRHLNFVLHFTAAAGQTVPRRRQLRLGAGAGAFQHTMRSCLAGCVHTVLHHGGEAIAPCPAPTHLHSLEVRHGDSCTASLGPRASTKDTSVHTAASSAPLRRIIGFRAPTQHERLTRLRYIEDVRGAICSETMAPSSILGKAATTISLPGDAVLNGLRRVCRHMGISPHHIRAPHAEHRIVVWGTVSRNEVGVFQPRHARDALDGVRRSAVEAACASLGPCMWIRRAATRLPGQRSSLWGLTAQLLAALHDPAERSVLPPSMATDSSQFPAW</sequence>
<accession>A0A2V2XA15</accession>
<organism evidence="1 2">
    <name type="scientific">Trypanosoma cruzi</name>
    <dbReference type="NCBI Taxonomy" id="5693"/>
    <lineage>
        <taxon>Eukaryota</taxon>
        <taxon>Discoba</taxon>
        <taxon>Euglenozoa</taxon>
        <taxon>Kinetoplastea</taxon>
        <taxon>Metakinetoplastina</taxon>
        <taxon>Trypanosomatida</taxon>
        <taxon>Trypanosomatidae</taxon>
        <taxon>Trypanosoma</taxon>
        <taxon>Schizotrypanum</taxon>
    </lineage>
</organism>
<evidence type="ECO:0000313" key="2">
    <source>
        <dbReference type="Proteomes" id="UP000246078"/>
    </source>
</evidence>
<dbReference type="VEuPathDB" id="TriTrypDB:TCDM_10183"/>
<dbReference type="VEuPathDB" id="TriTrypDB:Tc_MARK_1552"/>
<dbReference type="VEuPathDB" id="TriTrypDB:TcYC6_0025690"/>
<dbReference type="VEuPathDB" id="TriTrypDB:ECC02_013321"/>